<accession>A0A318JWU6</accession>
<dbReference type="Gene3D" id="3.30.70.270">
    <property type="match status" value="1"/>
</dbReference>
<dbReference type="PANTHER" id="PTHR44757:SF2">
    <property type="entry name" value="BIOFILM ARCHITECTURE MAINTENANCE PROTEIN MBAA"/>
    <property type="match status" value="1"/>
</dbReference>
<dbReference type="OrthoDB" id="23692at2"/>
<dbReference type="SMART" id="SM00086">
    <property type="entry name" value="PAC"/>
    <property type="match status" value="1"/>
</dbReference>
<evidence type="ECO:0000313" key="5">
    <source>
        <dbReference type="Proteomes" id="UP000247569"/>
    </source>
</evidence>
<dbReference type="RefSeq" id="WP_110293839.1">
    <property type="nucleotide sequence ID" value="NZ_QJKF01000012.1"/>
</dbReference>
<dbReference type="SUPFAM" id="SSF55073">
    <property type="entry name" value="Nucleotide cyclase"/>
    <property type="match status" value="1"/>
</dbReference>
<dbReference type="SMART" id="SM00091">
    <property type="entry name" value="PAS"/>
    <property type="match status" value="1"/>
</dbReference>
<dbReference type="Proteomes" id="UP000247569">
    <property type="component" value="Unassembled WGS sequence"/>
</dbReference>
<feature type="domain" description="PAS" evidence="1">
    <location>
        <begin position="133"/>
        <end position="204"/>
    </location>
</feature>
<dbReference type="InterPro" id="IPR000014">
    <property type="entry name" value="PAS"/>
</dbReference>
<proteinExistence type="predicted"/>
<dbReference type="PANTHER" id="PTHR44757">
    <property type="entry name" value="DIGUANYLATE CYCLASE DGCP"/>
    <property type="match status" value="1"/>
</dbReference>
<dbReference type="CDD" id="cd01949">
    <property type="entry name" value="GGDEF"/>
    <property type="match status" value="1"/>
</dbReference>
<dbReference type="NCBIfam" id="TIGR00229">
    <property type="entry name" value="sensory_box"/>
    <property type="match status" value="1"/>
</dbReference>
<reference evidence="4 5" key="1">
    <citation type="submission" date="2018-05" db="EMBL/GenBank/DDBJ databases">
        <title>Genomic Encyclopedia of Type Strains, Phase IV (KMG-IV): sequencing the most valuable type-strain genomes for metagenomic binning, comparative biology and taxonomic classification.</title>
        <authorList>
            <person name="Goeker M."/>
        </authorList>
    </citation>
    <scope>NUCLEOTIDE SEQUENCE [LARGE SCALE GENOMIC DNA]</scope>
    <source>
        <strain evidence="4 5">DSM 44704</strain>
    </source>
</reference>
<evidence type="ECO:0000259" key="3">
    <source>
        <dbReference type="PROSITE" id="PS50887"/>
    </source>
</evidence>
<gene>
    <name evidence="4" type="ORF">DFR70_112128</name>
</gene>
<dbReference type="AlphaFoldDB" id="A0A318JWU6"/>
<dbReference type="PROSITE" id="PS50113">
    <property type="entry name" value="PAC"/>
    <property type="match status" value="1"/>
</dbReference>
<dbReference type="NCBIfam" id="TIGR00254">
    <property type="entry name" value="GGDEF"/>
    <property type="match status" value="1"/>
</dbReference>
<sequence>MEETERYALAHGWWHALSTVCRMPVPPHDTLRLLASMVGELATALRAEPFDANAAADVGAALVAAGVVGAEVPAASAEVLYPMAECGRRPADGARIAALLAAFGQGYGAELHRQFFLERQSVAQAREEARRAADDRFRAVFDNAAVAIAIVDTDLTLLDANPGLADMIGRPVDALRGASVYDFAHPDDRGYLRTMVYERLVPNGKGTVRLEQRLVRADGSDGWAAFAITFVKGVGRQPDYLLAVGEDVTEQHRLRDELHRQARHDLLTGLPNRRHLLERVEAMIATAGARDRVGLCFIDIDGFKDVNDRYGHGTGDRVLAAIATRLRDSVAERGCPVARIGGDEFVAIVPPPADAADVTAIATGLQAALADPVSIGPLRLRVSASIGAVLTPVADTQAESLLDAADTALYRAKADGKDRWVLHTLETRADRASVAGGVDAPSFYAR</sequence>
<feature type="domain" description="GGDEF" evidence="3">
    <location>
        <begin position="291"/>
        <end position="425"/>
    </location>
</feature>
<dbReference type="InterPro" id="IPR013656">
    <property type="entry name" value="PAS_4"/>
</dbReference>
<dbReference type="InterPro" id="IPR000160">
    <property type="entry name" value="GGDEF_dom"/>
</dbReference>
<name>A0A318JWU6_9NOCA</name>
<dbReference type="PROSITE" id="PS50112">
    <property type="entry name" value="PAS"/>
    <property type="match status" value="1"/>
</dbReference>
<protein>
    <submittedName>
        <fullName evidence="4">PAS domain S-box-containing protein/diguanylate cyclase (GGDEF)-like protein</fullName>
    </submittedName>
</protein>
<dbReference type="InterPro" id="IPR035965">
    <property type="entry name" value="PAS-like_dom_sf"/>
</dbReference>
<keyword evidence="5" id="KW-1185">Reference proteome</keyword>
<evidence type="ECO:0000313" key="4">
    <source>
        <dbReference type="EMBL" id="PXX59211.1"/>
    </source>
</evidence>
<dbReference type="InterPro" id="IPR043128">
    <property type="entry name" value="Rev_trsase/Diguanyl_cyclase"/>
</dbReference>
<dbReference type="InterPro" id="IPR029787">
    <property type="entry name" value="Nucleotide_cyclase"/>
</dbReference>
<dbReference type="InterPro" id="IPR001610">
    <property type="entry name" value="PAC"/>
</dbReference>
<evidence type="ECO:0000259" key="2">
    <source>
        <dbReference type="PROSITE" id="PS50113"/>
    </source>
</evidence>
<dbReference type="Pfam" id="PF00990">
    <property type="entry name" value="GGDEF"/>
    <property type="match status" value="1"/>
</dbReference>
<dbReference type="SMART" id="SM00267">
    <property type="entry name" value="GGDEF"/>
    <property type="match status" value="1"/>
</dbReference>
<dbReference type="CDD" id="cd00130">
    <property type="entry name" value="PAS"/>
    <property type="match status" value="1"/>
</dbReference>
<dbReference type="SUPFAM" id="SSF55785">
    <property type="entry name" value="PYP-like sensor domain (PAS domain)"/>
    <property type="match status" value="1"/>
</dbReference>
<organism evidence="4 5">
    <name type="scientific">Nocardia tenerifensis</name>
    <dbReference type="NCBI Taxonomy" id="228006"/>
    <lineage>
        <taxon>Bacteria</taxon>
        <taxon>Bacillati</taxon>
        <taxon>Actinomycetota</taxon>
        <taxon>Actinomycetes</taxon>
        <taxon>Mycobacteriales</taxon>
        <taxon>Nocardiaceae</taxon>
        <taxon>Nocardia</taxon>
    </lineage>
</organism>
<dbReference type="InterPro" id="IPR000700">
    <property type="entry name" value="PAS-assoc_C"/>
</dbReference>
<dbReference type="InterPro" id="IPR052155">
    <property type="entry name" value="Biofilm_reg_signaling"/>
</dbReference>
<dbReference type="Pfam" id="PF08448">
    <property type="entry name" value="PAS_4"/>
    <property type="match status" value="1"/>
</dbReference>
<feature type="domain" description="PAC" evidence="2">
    <location>
        <begin position="208"/>
        <end position="260"/>
    </location>
</feature>
<comment type="caution">
    <text evidence="4">The sequence shown here is derived from an EMBL/GenBank/DDBJ whole genome shotgun (WGS) entry which is preliminary data.</text>
</comment>
<evidence type="ECO:0000259" key="1">
    <source>
        <dbReference type="PROSITE" id="PS50112"/>
    </source>
</evidence>
<dbReference type="PROSITE" id="PS50887">
    <property type="entry name" value="GGDEF"/>
    <property type="match status" value="1"/>
</dbReference>
<dbReference type="EMBL" id="QJKF01000012">
    <property type="protein sequence ID" value="PXX59211.1"/>
    <property type="molecule type" value="Genomic_DNA"/>
</dbReference>
<dbReference type="Gene3D" id="3.30.450.20">
    <property type="entry name" value="PAS domain"/>
    <property type="match status" value="1"/>
</dbReference>